<dbReference type="PATRIC" id="fig|926562.3.peg.2490"/>
<dbReference type="PANTHER" id="PTHR43479:SF11">
    <property type="entry name" value="ACREF_ENVCD OPERON REPRESSOR-RELATED"/>
    <property type="match status" value="1"/>
</dbReference>
<dbReference type="RefSeq" id="WP_014202794.1">
    <property type="nucleotide sequence ID" value="NC_016599.1"/>
</dbReference>
<proteinExistence type="predicted"/>
<dbReference type="EMBL" id="CP003156">
    <property type="protein sequence ID" value="AEV33445.1"/>
    <property type="molecule type" value="Genomic_DNA"/>
</dbReference>
<dbReference type="KEGG" id="oho:Oweho_2475"/>
<dbReference type="PROSITE" id="PS50977">
    <property type="entry name" value="HTH_TETR_2"/>
    <property type="match status" value="1"/>
</dbReference>
<dbReference type="PANTHER" id="PTHR43479">
    <property type="entry name" value="ACREF/ENVCD OPERON REPRESSOR-RELATED"/>
    <property type="match status" value="1"/>
</dbReference>
<dbReference type="STRING" id="926562.Oweho_2475"/>
<evidence type="ECO:0000313" key="4">
    <source>
        <dbReference type="EMBL" id="AEV33445.1"/>
    </source>
</evidence>
<accession>G8R7R4</accession>
<keyword evidence="5" id="KW-1185">Reference proteome</keyword>
<dbReference type="InterPro" id="IPR001647">
    <property type="entry name" value="HTH_TetR"/>
</dbReference>
<protein>
    <submittedName>
        <fullName evidence="4">Transcriptional regulator</fullName>
    </submittedName>
</protein>
<dbReference type="Proteomes" id="UP000005631">
    <property type="component" value="Chromosome"/>
</dbReference>
<evidence type="ECO:0000259" key="3">
    <source>
        <dbReference type="PROSITE" id="PS50977"/>
    </source>
</evidence>
<dbReference type="Gene3D" id="1.10.357.10">
    <property type="entry name" value="Tetracycline Repressor, domain 2"/>
    <property type="match status" value="1"/>
</dbReference>
<dbReference type="GO" id="GO:0003677">
    <property type="term" value="F:DNA binding"/>
    <property type="evidence" value="ECO:0007669"/>
    <property type="project" value="UniProtKB-UniRule"/>
</dbReference>
<evidence type="ECO:0000313" key="5">
    <source>
        <dbReference type="Proteomes" id="UP000005631"/>
    </source>
</evidence>
<evidence type="ECO:0000256" key="2">
    <source>
        <dbReference type="PROSITE-ProRule" id="PRU00335"/>
    </source>
</evidence>
<sequence>MDKREQLIEIATKLFSERGYENTPLSLVCEKANVSKGLISHHFKSKDGLLREIFLKTTQLIVEINRVDKENQTPNKQLAELLESFFSKLASDKLFFQFNMNVMVQPNTRKVLDDLIKERSSFILKKTKEIFDKIDIENSLVMSHMFIAELDGIALNYLGIYEDFPLQQVKKEIIKKYAL</sequence>
<dbReference type="SUPFAM" id="SSF46689">
    <property type="entry name" value="Homeodomain-like"/>
    <property type="match status" value="1"/>
</dbReference>
<evidence type="ECO:0000256" key="1">
    <source>
        <dbReference type="ARBA" id="ARBA00023125"/>
    </source>
</evidence>
<dbReference type="HOGENOM" id="CLU_069356_12_2_10"/>
<name>G8R7R4_OWEHD</name>
<dbReference type="OrthoDB" id="9785164at2"/>
<dbReference type="PRINTS" id="PR00455">
    <property type="entry name" value="HTHTETR"/>
</dbReference>
<dbReference type="InterPro" id="IPR050624">
    <property type="entry name" value="HTH-type_Tx_Regulator"/>
</dbReference>
<dbReference type="InterPro" id="IPR009057">
    <property type="entry name" value="Homeodomain-like_sf"/>
</dbReference>
<organism evidence="4 5">
    <name type="scientific">Owenweeksia hongkongensis (strain DSM 17368 / CIP 108786 / JCM 12287 / NRRL B-23963 / UST20020801)</name>
    <dbReference type="NCBI Taxonomy" id="926562"/>
    <lineage>
        <taxon>Bacteria</taxon>
        <taxon>Pseudomonadati</taxon>
        <taxon>Bacteroidota</taxon>
        <taxon>Flavobacteriia</taxon>
        <taxon>Flavobacteriales</taxon>
        <taxon>Owenweeksiaceae</taxon>
        <taxon>Owenweeksia</taxon>
    </lineage>
</organism>
<gene>
    <name evidence="4" type="ordered locus">Oweho_2475</name>
</gene>
<reference evidence="4 5" key="1">
    <citation type="journal article" date="2012" name="Stand. Genomic Sci.">
        <title>Genome sequence of the orange-pigmented seawater bacterium Owenweeksia hongkongensis type strain (UST20020801(T)).</title>
        <authorList>
            <person name="Riedel T."/>
            <person name="Held B."/>
            <person name="Nolan M."/>
            <person name="Lucas S."/>
            <person name="Lapidus A."/>
            <person name="Tice H."/>
            <person name="Del Rio T.G."/>
            <person name="Cheng J.F."/>
            <person name="Han C."/>
            <person name="Tapia R."/>
            <person name="Goodwin L.A."/>
            <person name="Pitluck S."/>
            <person name="Liolios K."/>
            <person name="Mavromatis K."/>
            <person name="Pagani I."/>
            <person name="Ivanova N."/>
            <person name="Mikhailova N."/>
            <person name="Pati A."/>
            <person name="Chen A."/>
            <person name="Palaniappan K."/>
            <person name="Rohde M."/>
            <person name="Tindall B.J."/>
            <person name="Detter J.C."/>
            <person name="Goker M."/>
            <person name="Woyke T."/>
            <person name="Bristow J."/>
            <person name="Eisen J.A."/>
            <person name="Markowitz V."/>
            <person name="Hugenholtz P."/>
            <person name="Klenk H.P."/>
            <person name="Kyrpides N.C."/>
        </authorList>
    </citation>
    <scope>NUCLEOTIDE SEQUENCE</scope>
    <source>
        <strain evidence="5">DSM 17368 / JCM 12287 / NRRL B-23963</strain>
    </source>
</reference>
<dbReference type="Pfam" id="PF00440">
    <property type="entry name" value="TetR_N"/>
    <property type="match status" value="1"/>
</dbReference>
<dbReference type="eggNOG" id="COG1309">
    <property type="taxonomic scope" value="Bacteria"/>
</dbReference>
<dbReference type="AlphaFoldDB" id="G8R7R4"/>
<keyword evidence="1 2" id="KW-0238">DNA-binding</keyword>
<feature type="DNA-binding region" description="H-T-H motif" evidence="2">
    <location>
        <begin position="24"/>
        <end position="43"/>
    </location>
</feature>
<feature type="domain" description="HTH tetR-type" evidence="3">
    <location>
        <begin position="1"/>
        <end position="61"/>
    </location>
</feature>